<gene>
    <name evidence="2" type="ordered locus">AXY_11300</name>
</gene>
<evidence type="ECO:0000256" key="1">
    <source>
        <dbReference type="SAM" id="Phobius"/>
    </source>
</evidence>
<name>K0J289_AMPXN</name>
<sequence length="108" mass="12670">MNKVRFLGYVFIILLLIAAYHDLNDHPKNSNQSDQLPSYSNYERKSINFQVVSYQINDGENFMSIIEKLNPQPTINIESYISDFQALNPKADIYQLEVSRIYLFPIYD</sequence>
<dbReference type="OrthoDB" id="2691912at2"/>
<keyword evidence="3" id="KW-1185">Reference proteome</keyword>
<dbReference type="HOGENOM" id="CLU_2191447_0_0_9"/>
<dbReference type="EMBL" id="AP012050">
    <property type="protein sequence ID" value="BAM47262.1"/>
    <property type="molecule type" value="Genomic_DNA"/>
</dbReference>
<keyword evidence="1" id="KW-0472">Membrane</keyword>
<proteinExistence type="predicted"/>
<reference evidence="2 3" key="1">
    <citation type="submission" date="2011-01" db="EMBL/GenBank/DDBJ databases">
        <title>Whole genome sequence of Amphibacillus xylinus NBRC 15112.</title>
        <authorList>
            <person name="Nakazawa H."/>
            <person name="Katano Y."/>
            <person name="Nakamura S."/>
            <person name="Sasagawa M."/>
            <person name="Fukada J."/>
            <person name="Arai T."/>
            <person name="Sasakura N."/>
            <person name="Mochizuki D."/>
            <person name="Hosoyama A."/>
            <person name="Harada K."/>
            <person name="Horikawa H."/>
            <person name="Kato Y."/>
            <person name="Harada T."/>
            <person name="Sasaki K."/>
            <person name="Sekiguchi M."/>
            <person name="Hodoyama M."/>
            <person name="Nishiko R."/>
            <person name="Narita H."/>
            <person name="Hanamaki A."/>
            <person name="Hata C."/>
            <person name="Konno Y."/>
            <person name="Niimura Y."/>
            <person name="Yamazaki S."/>
            <person name="Fujita N."/>
        </authorList>
    </citation>
    <scope>NUCLEOTIDE SEQUENCE [LARGE SCALE GENOMIC DNA]</scope>
    <source>
        <strain evidence="3">ATCC 51415 / DSM 6626 / JCM 7361 / LMG 17667 / NBRC 15112 / Ep01</strain>
    </source>
</reference>
<dbReference type="KEGG" id="axl:AXY_11300"/>
<dbReference type="AlphaFoldDB" id="K0J289"/>
<keyword evidence="1" id="KW-0812">Transmembrane</keyword>
<evidence type="ECO:0008006" key="4">
    <source>
        <dbReference type="Google" id="ProtNLM"/>
    </source>
</evidence>
<dbReference type="Proteomes" id="UP000006294">
    <property type="component" value="Chromosome"/>
</dbReference>
<feature type="transmembrane region" description="Helical" evidence="1">
    <location>
        <begin position="6"/>
        <end position="23"/>
    </location>
</feature>
<accession>K0J289</accession>
<dbReference type="RefSeq" id="WP_015009867.1">
    <property type="nucleotide sequence ID" value="NC_018704.1"/>
</dbReference>
<evidence type="ECO:0000313" key="2">
    <source>
        <dbReference type="EMBL" id="BAM47262.1"/>
    </source>
</evidence>
<dbReference type="STRING" id="698758.AXY_11300"/>
<evidence type="ECO:0000313" key="3">
    <source>
        <dbReference type="Proteomes" id="UP000006294"/>
    </source>
</evidence>
<organism evidence="2 3">
    <name type="scientific">Amphibacillus xylanus (strain ATCC 51415 / DSM 6626 / JCM 7361 / LMG 17667 / NBRC 15112 / Ep01)</name>
    <dbReference type="NCBI Taxonomy" id="698758"/>
    <lineage>
        <taxon>Bacteria</taxon>
        <taxon>Bacillati</taxon>
        <taxon>Bacillota</taxon>
        <taxon>Bacilli</taxon>
        <taxon>Bacillales</taxon>
        <taxon>Bacillaceae</taxon>
        <taxon>Amphibacillus</taxon>
    </lineage>
</organism>
<protein>
    <recommendedName>
        <fullName evidence="4">LysM domain-containing protein</fullName>
    </recommendedName>
</protein>
<keyword evidence="1" id="KW-1133">Transmembrane helix</keyword>
<dbReference type="eggNOG" id="ENOG5033F6R">
    <property type="taxonomic scope" value="Bacteria"/>
</dbReference>